<protein>
    <submittedName>
        <fullName evidence="10">S8 family serine peptidase</fullName>
    </submittedName>
</protein>
<dbReference type="PRINTS" id="PR00723">
    <property type="entry name" value="SUBTILISIN"/>
</dbReference>
<evidence type="ECO:0000256" key="1">
    <source>
        <dbReference type="ARBA" id="ARBA00011073"/>
    </source>
</evidence>
<dbReference type="PIRSF" id="PIRSF037903">
    <property type="entry name" value="Subtilisin_rel_GFO_2223"/>
    <property type="match status" value="1"/>
</dbReference>
<sequence length="539" mass="59024">MKNIITLFIVLCVQLCIGQTEDAWIYLTDKEDVASSIANPISILTQKSIDRKARHNIIIDEKDVPVNENYIDQLKNANGITVLAKSKWFNCVYVRGDKANVDDLLNLSFVSAIEFADRSLNTKRFRPLHKDSFAERNNKFEVKTSFDYGNATEQIEQLNAEYLHQIDYTGTGMTIAVMDSGFPGVNTIDGFKRARDNGRILDGYDFVRRDDNEFAFSGSSHGTQTFSDIAGFIDGQFVGTAPDANYYLFITEDVATEGPKEESLWVEAAERADSLGVDVINTSLGYSNGFDNPAYEYTTSDMDGQTTFISRGANIAFEKGMLLVSSAGNTGSSSWGIITSPGDAPGVLTVGAINALGNYASFSSRGPTADNRVKPDVVARGQSAAVIRSDNSVSVSNGTSFSSPIMAGAVACLWQAFPSMTNVEIMQLIRESSSLYANPTNQLGYGIPNFKSIVQSLSVNDNVLEDIRVYPNPVSNKLFFDVSSAKPLKIRIFTTEGKLVKTEVLEKTNTILLDNLANGLYLLELVIDNSINTLKISKY</sequence>
<feature type="domain" description="Peptidase S8/S53" evidence="8">
    <location>
        <begin position="170"/>
        <end position="446"/>
    </location>
</feature>
<dbReference type="InterPro" id="IPR026444">
    <property type="entry name" value="Secre_tail"/>
</dbReference>
<keyword evidence="3" id="KW-0732">Signal</keyword>
<dbReference type="InterPro" id="IPR015500">
    <property type="entry name" value="Peptidase_S8_subtilisin-rel"/>
</dbReference>
<dbReference type="PROSITE" id="PS00138">
    <property type="entry name" value="SUBTILASE_SER"/>
    <property type="match status" value="1"/>
</dbReference>
<dbReference type="InterPro" id="IPR023827">
    <property type="entry name" value="Peptidase_S8_Asp-AS"/>
</dbReference>
<evidence type="ECO:0000259" key="8">
    <source>
        <dbReference type="Pfam" id="PF00082"/>
    </source>
</evidence>
<dbReference type="InterPro" id="IPR036852">
    <property type="entry name" value="Peptidase_S8/S53_dom_sf"/>
</dbReference>
<feature type="active site" description="Charge relay system" evidence="6">
    <location>
        <position position="400"/>
    </location>
</feature>
<gene>
    <name evidence="10" type="ORF">GCM10009430_38280</name>
</gene>
<keyword evidence="2 6" id="KW-0645">Protease</keyword>
<dbReference type="PANTHER" id="PTHR43806:SF67">
    <property type="entry name" value="EGF-LIKE DOMAIN-CONTAINING PROTEIN"/>
    <property type="match status" value="1"/>
</dbReference>
<evidence type="ECO:0000256" key="2">
    <source>
        <dbReference type="ARBA" id="ARBA00022670"/>
    </source>
</evidence>
<comment type="caution">
    <text evidence="10">The sequence shown here is derived from an EMBL/GenBank/DDBJ whole genome shotgun (WGS) entry which is preliminary data.</text>
</comment>
<dbReference type="Gene3D" id="3.40.50.200">
    <property type="entry name" value="Peptidase S8/S53 domain"/>
    <property type="match status" value="1"/>
</dbReference>
<name>A0ABP3UAQ7_9FLAO</name>
<accession>A0ABP3UAQ7</accession>
<dbReference type="InterPro" id="IPR000209">
    <property type="entry name" value="Peptidase_S8/S53_dom"/>
</dbReference>
<feature type="active site" description="Charge relay system" evidence="6">
    <location>
        <position position="221"/>
    </location>
</feature>
<dbReference type="EMBL" id="BAAAGE010000004">
    <property type="protein sequence ID" value="GAA0728831.1"/>
    <property type="molecule type" value="Genomic_DNA"/>
</dbReference>
<evidence type="ECO:0000313" key="11">
    <source>
        <dbReference type="Proteomes" id="UP001501758"/>
    </source>
</evidence>
<reference evidence="11" key="1">
    <citation type="journal article" date="2019" name="Int. J. Syst. Evol. Microbiol.">
        <title>The Global Catalogue of Microorganisms (GCM) 10K type strain sequencing project: providing services to taxonomists for standard genome sequencing and annotation.</title>
        <authorList>
            <consortium name="The Broad Institute Genomics Platform"/>
            <consortium name="The Broad Institute Genome Sequencing Center for Infectious Disease"/>
            <person name="Wu L."/>
            <person name="Ma J."/>
        </authorList>
    </citation>
    <scope>NUCLEOTIDE SEQUENCE [LARGE SCALE GENOMIC DNA]</scope>
    <source>
        <strain evidence="11">JCM 15974</strain>
    </source>
</reference>
<comment type="similarity">
    <text evidence="1 6 7">Belongs to the peptidase S8 family.</text>
</comment>
<dbReference type="CDD" id="cd07493">
    <property type="entry name" value="Peptidases_S8_9"/>
    <property type="match status" value="1"/>
</dbReference>
<dbReference type="PROSITE" id="PS00136">
    <property type="entry name" value="SUBTILASE_ASP"/>
    <property type="match status" value="1"/>
</dbReference>
<dbReference type="InterPro" id="IPR023828">
    <property type="entry name" value="Peptidase_S8_Ser-AS"/>
</dbReference>
<keyword evidence="5 6" id="KW-0720">Serine protease</keyword>
<proteinExistence type="inferred from homology"/>
<dbReference type="InterPro" id="IPR050131">
    <property type="entry name" value="Peptidase_S8_subtilisin-like"/>
</dbReference>
<dbReference type="Proteomes" id="UP001501758">
    <property type="component" value="Unassembled WGS sequence"/>
</dbReference>
<evidence type="ECO:0000256" key="3">
    <source>
        <dbReference type="ARBA" id="ARBA00022729"/>
    </source>
</evidence>
<evidence type="ECO:0000256" key="7">
    <source>
        <dbReference type="RuleBase" id="RU003355"/>
    </source>
</evidence>
<keyword evidence="11" id="KW-1185">Reference proteome</keyword>
<dbReference type="RefSeq" id="WP_343913869.1">
    <property type="nucleotide sequence ID" value="NZ_BAAAGE010000004.1"/>
</dbReference>
<dbReference type="NCBIfam" id="TIGR04183">
    <property type="entry name" value="Por_Secre_tail"/>
    <property type="match status" value="1"/>
</dbReference>
<dbReference type="PANTHER" id="PTHR43806">
    <property type="entry name" value="PEPTIDASE S8"/>
    <property type="match status" value="1"/>
</dbReference>
<dbReference type="SUPFAM" id="SSF52743">
    <property type="entry name" value="Subtilisin-like"/>
    <property type="match status" value="1"/>
</dbReference>
<keyword evidence="4 6" id="KW-0378">Hydrolase</keyword>
<dbReference type="Pfam" id="PF18962">
    <property type="entry name" value="Por_Secre_tail"/>
    <property type="match status" value="1"/>
</dbReference>
<feature type="domain" description="Secretion system C-terminal sorting" evidence="9">
    <location>
        <begin position="469"/>
        <end position="533"/>
    </location>
</feature>
<dbReference type="Pfam" id="PF00082">
    <property type="entry name" value="Peptidase_S8"/>
    <property type="match status" value="1"/>
</dbReference>
<organism evidence="10 11">
    <name type="scientific">Aquimarina litoralis</name>
    <dbReference type="NCBI Taxonomy" id="584605"/>
    <lineage>
        <taxon>Bacteria</taxon>
        <taxon>Pseudomonadati</taxon>
        <taxon>Bacteroidota</taxon>
        <taxon>Flavobacteriia</taxon>
        <taxon>Flavobacteriales</taxon>
        <taxon>Flavobacteriaceae</taxon>
        <taxon>Aquimarina</taxon>
    </lineage>
</organism>
<evidence type="ECO:0000313" key="10">
    <source>
        <dbReference type="EMBL" id="GAA0728831.1"/>
    </source>
</evidence>
<dbReference type="InterPro" id="IPR017317">
    <property type="entry name" value="Pept_S8_subtilisin_bacteroid-2"/>
</dbReference>
<evidence type="ECO:0000259" key="9">
    <source>
        <dbReference type="Pfam" id="PF18962"/>
    </source>
</evidence>
<evidence type="ECO:0000256" key="5">
    <source>
        <dbReference type="ARBA" id="ARBA00022825"/>
    </source>
</evidence>
<feature type="active site" description="Charge relay system" evidence="6">
    <location>
        <position position="179"/>
    </location>
</feature>
<dbReference type="PROSITE" id="PS51892">
    <property type="entry name" value="SUBTILASE"/>
    <property type="match status" value="1"/>
</dbReference>
<evidence type="ECO:0000256" key="6">
    <source>
        <dbReference type="PROSITE-ProRule" id="PRU01240"/>
    </source>
</evidence>
<evidence type="ECO:0000256" key="4">
    <source>
        <dbReference type="ARBA" id="ARBA00022801"/>
    </source>
</evidence>